<keyword evidence="2" id="KW-1185">Reference proteome</keyword>
<dbReference type="SUPFAM" id="SSF46689">
    <property type="entry name" value="Homeodomain-like"/>
    <property type="match status" value="1"/>
</dbReference>
<accession>A0ABY7WUC7</accession>
<dbReference type="Proteomes" id="UP001220377">
    <property type="component" value="Chromosome"/>
</dbReference>
<gene>
    <name evidence="1" type="ORF">PQ472_05700</name>
</gene>
<name>A0ABY7WUC7_9LACO</name>
<protein>
    <recommendedName>
        <fullName evidence="3">TetR family transcriptional regulator</fullName>
    </recommendedName>
</protein>
<organism evidence="1 2">
    <name type="scientific">Lacticaseibacillus pabuli</name>
    <dbReference type="NCBI Taxonomy" id="3025672"/>
    <lineage>
        <taxon>Bacteria</taxon>
        <taxon>Bacillati</taxon>
        <taxon>Bacillota</taxon>
        <taxon>Bacilli</taxon>
        <taxon>Lactobacillales</taxon>
        <taxon>Lactobacillaceae</taxon>
        <taxon>Lacticaseibacillus</taxon>
    </lineage>
</organism>
<dbReference type="EMBL" id="CP117884">
    <property type="protein sequence ID" value="WDF83731.1"/>
    <property type="molecule type" value="Genomic_DNA"/>
</dbReference>
<dbReference type="Gene3D" id="1.10.357.10">
    <property type="entry name" value="Tetracycline Repressor, domain 2"/>
    <property type="match status" value="1"/>
</dbReference>
<dbReference type="RefSeq" id="WP_274262097.1">
    <property type="nucleotide sequence ID" value="NZ_CP117884.1"/>
</dbReference>
<dbReference type="InterPro" id="IPR009057">
    <property type="entry name" value="Homeodomain-like_sf"/>
</dbReference>
<reference evidence="1 2" key="1">
    <citation type="submission" date="2023-02" db="EMBL/GenBank/DDBJ databases">
        <title>Genome sequence of Lacticaseibacillus sp. KACC 23028.</title>
        <authorList>
            <person name="Kim S."/>
            <person name="Heo J."/>
            <person name="Kwon S.-W."/>
        </authorList>
    </citation>
    <scope>NUCLEOTIDE SEQUENCE [LARGE SCALE GENOMIC DNA]</scope>
    <source>
        <strain evidence="1 2">KACC 23028</strain>
    </source>
</reference>
<evidence type="ECO:0008006" key="3">
    <source>
        <dbReference type="Google" id="ProtNLM"/>
    </source>
</evidence>
<sequence length="190" mass="21709">MSIAKVKIAYYSQPDKRRLATQYKLFAALQQTYLSDAPISSVHVTALCQAAHLTRQTFYRHYHEIGDVVVDNTILLANQFLKRVDNHLNADRLAAAFMVDLFQANQTAIAMIFWAHEEEQVVALISQDMQRVNNYNGTTSKATAFKLELFARAIISFAKTMTRHPQMTRDSLIEIYRQTVPAPQAIFQIE</sequence>
<evidence type="ECO:0000313" key="2">
    <source>
        <dbReference type="Proteomes" id="UP001220377"/>
    </source>
</evidence>
<proteinExistence type="predicted"/>
<evidence type="ECO:0000313" key="1">
    <source>
        <dbReference type="EMBL" id="WDF83731.1"/>
    </source>
</evidence>